<evidence type="ECO:0000256" key="14">
    <source>
        <dbReference type="ARBA" id="ARBA00023163"/>
    </source>
</evidence>
<feature type="region of interest" description="Disordered" evidence="17">
    <location>
        <begin position="3594"/>
        <end position="3624"/>
    </location>
</feature>
<keyword evidence="12" id="KW-0156">Chromatin regulator</keyword>
<feature type="region of interest" description="Disordered" evidence="17">
    <location>
        <begin position="3406"/>
        <end position="3445"/>
    </location>
</feature>
<dbReference type="InterPro" id="IPR011011">
    <property type="entry name" value="Znf_FYVE_PHD"/>
</dbReference>
<name>A0A9P0MJ20_ACAOB</name>
<dbReference type="Pfam" id="PF23004">
    <property type="entry name" value="PHDvar_NSD"/>
    <property type="match status" value="1"/>
</dbReference>
<dbReference type="CDD" id="cd15566">
    <property type="entry name" value="PHD3_NSD"/>
    <property type="match status" value="1"/>
</dbReference>
<dbReference type="PROSITE" id="PS50089">
    <property type="entry name" value="ZF_RING_2"/>
    <property type="match status" value="1"/>
</dbReference>
<feature type="region of interest" description="Disordered" evidence="17">
    <location>
        <begin position="58"/>
        <end position="84"/>
    </location>
</feature>
<dbReference type="SUPFAM" id="SSF57903">
    <property type="entry name" value="FYVE/PHD zinc finger"/>
    <property type="match status" value="2"/>
</dbReference>
<feature type="region of interest" description="Disordered" evidence="17">
    <location>
        <begin position="497"/>
        <end position="555"/>
    </location>
</feature>
<feature type="region of interest" description="Disordered" evidence="17">
    <location>
        <begin position="2371"/>
        <end position="2413"/>
    </location>
</feature>
<feature type="compositionally biased region" description="Polar residues" evidence="17">
    <location>
        <begin position="3492"/>
        <end position="3502"/>
    </location>
</feature>
<feature type="domain" description="SET" evidence="20">
    <location>
        <begin position="3031"/>
        <end position="3148"/>
    </location>
</feature>
<dbReference type="InterPro" id="IPR055198">
    <property type="entry name" value="NSD_PHD"/>
</dbReference>
<dbReference type="SMART" id="SM00508">
    <property type="entry name" value="PostSET"/>
    <property type="match status" value="1"/>
</dbReference>
<dbReference type="GO" id="GO:0008270">
    <property type="term" value="F:zinc ion binding"/>
    <property type="evidence" value="ECO:0007669"/>
    <property type="project" value="UniProtKB-KW"/>
</dbReference>
<feature type="compositionally biased region" description="Polar residues" evidence="17">
    <location>
        <begin position="1051"/>
        <end position="1065"/>
    </location>
</feature>
<dbReference type="SUPFAM" id="SSF82199">
    <property type="entry name" value="SET domain"/>
    <property type="match status" value="1"/>
</dbReference>
<dbReference type="InterPro" id="IPR050777">
    <property type="entry name" value="SET2_Histone-Lys_MeTrsfase"/>
</dbReference>
<dbReference type="Pfam" id="PF00855">
    <property type="entry name" value="PWWP"/>
    <property type="match status" value="2"/>
</dbReference>
<dbReference type="Pfam" id="PF17982">
    <property type="entry name" value="C5HCH"/>
    <property type="match status" value="1"/>
</dbReference>
<dbReference type="InterPro" id="IPR001841">
    <property type="entry name" value="Znf_RING"/>
</dbReference>
<feature type="region of interest" description="Disordered" evidence="17">
    <location>
        <begin position="782"/>
        <end position="807"/>
    </location>
</feature>
<feature type="region of interest" description="Disordered" evidence="17">
    <location>
        <begin position="1324"/>
        <end position="1346"/>
    </location>
</feature>
<dbReference type="Pfam" id="PF17907">
    <property type="entry name" value="AWS"/>
    <property type="match status" value="1"/>
</dbReference>
<organism evidence="24 25">
    <name type="scientific">Acanthoscelides obtectus</name>
    <name type="common">Bean weevil</name>
    <name type="synonym">Bruchus obtectus</name>
    <dbReference type="NCBI Taxonomy" id="200917"/>
    <lineage>
        <taxon>Eukaryota</taxon>
        <taxon>Metazoa</taxon>
        <taxon>Ecdysozoa</taxon>
        <taxon>Arthropoda</taxon>
        <taxon>Hexapoda</taxon>
        <taxon>Insecta</taxon>
        <taxon>Pterygota</taxon>
        <taxon>Neoptera</taxon>
        <taxon>Endopterygota</taxon>
        <taxon>Coleoptera</taxon>
        <taxon>Polyphaga</taxon>
        <taxon>Cucujiformia</taxon>
        <taxon>Chrysomeloidea</taxon>
        <taxon>Chrysomelidae</taxon>
        <taxon>Bruchinae</taxon>
        <taxon>Bruchini</taxon>
        <taxon>Acanthoscelides</taxon>
    </lineage>
</organism>
<dbReference type="InterPro" id="IPR006560">
    <property type="entry name" value="AWS_dom"/>
</dbReference>
<feature type="region of interest" description="Disordered" evidence="17">
    <location>
        <begin position="865"/>
        <end position="905"/>
    </location>
</feature>
<evidence type="ECO:0000256" key="6">
    <source>
        <dbReference type="ARBA" id="ARBA00022679"/>
    </source>
</evidence>
<evidence type="ECO:0000256" key="8">
    <source>
        <dbReference type="ARBA" id="ARBA00022723"/>
    </source>
</evidence>
<feature type="region of interest" description="Disordered" evidence="17">
    <location>
        <begin position="1044"/>
        <end position="1074"/>
    </location>
</feature>
<keyword evidence="25" id="KW-1185">Reference proteome</keyword>
<evidence type="ECO:0000256" key="5">
    <source>
        <dbReference type="ARBA" id="ARBA00022603"/>
    </source>
</evidence>
<keyword evidence="4" id="KW-0597">Phosphoprotein</keyword>
<feature type="compositionally biased region" description="Basic and acidic residues" evidence="17">
    <location>
        <begin position="2385"/>
        <end position="2411"/>
    </location>
</feature>
<feature type="compositionally biased region" description="Low complexity" evidence="17">
    <location>
        <begin position="423"/>
        <end position="436"/>
    </location>
</feature>
<dbReference type="PANTHER" id="PTHR22884">
    <property type="entry name" value="SET DOMAIN PROTEINS"/>
    <property type="match status" value="1"/>
</dbReference>
<feature type="region of interest" description="Disordered" evidence="17">
    <location>
        <begin position="423"/>
        <end position="452"/>
    </location>
</feature>
<keyword evidence="3" id="KW-0158">Chromosome</keyword>
<feature type="domain" description="PWWP" evidence="21">
    <location>
        <begin position="2847"/>
        <end position="2909"/>
    </location>
</feature>
<dbReference type="EMBL" id="CAKOFQ010008254">
    <property type="protein sequence ID" value="CAH2013014.1"/>
    <property type="molecule type" value="Genomic_DNA"/>
</dbReference>
<feature type="compositionally biased region" description="Polar residues" evidence="17">
    <location>
        <begin position="3610"/>
        <end position="3624"/>
    </location>
</feature>
<feature type="compositionally biased region" description="Polar residues" evidence="17">
    <location>
        <begin position="791"/>
        <end position="800"/>
    </location>
</feature>
<dbReference type="CDD" id="cd15565">
    <property type="entry name" value="PHD2_NSD"/>
    <property type="match status" value="1"/>
</dbReference>
<evidence type="ECO:0000256" key="3">
    <source>
        <dbReference type="ARBA" id="ARBA00022454"/>
    </source>
</evidence>
<feature type="compositionally biased region" description="Polar residues" evidence="17">
    <location>
        <begin position="1435"/>
        <end position="1446"/>
    </location>
</feature>
<dbReference type="InterPro" id="IPR055197">
    <property type="entry name" value="PHDvar_NSD"/>
</dbReference>
<feature type="compositionally biased region" description="Basic and acidic residues" evidence="17">
    <location>
        <begin position="3594"/>
        <end position="3606"/>
    </location>
</feature>
<feature type="compositionally biased region" description="Basic and acidic residues" evidence="17">
    <location>
        <begin position="2502"/>
        <end position="2515"/>
    </location>
</feature>
<feature type="compositionally biased region" description="Basic and acidic residues" evidence="17">
    <location>
        <begin position="937"/>
        <end position="948"/>
    </location>
</feature>
<dbReference type="GO" id="GO:0032259">
    <property type="term" value="P:methylation"/>
    <property type="evidence" value="ECO:0007669"/>
    <property type="project" value="UniProtKB-KW"/>
</dbReference>
<evidence type="ECO:0000256" key="11">
    <source>
        <dbReference type="ARBA" id="ARBA00022833"/>
    </source>
</evidence>
<keyword evidence="13" id="KW-0805">Transcription regulation</keyword>
<dbReference type="CDD" id="cd15568">
    <property type="entry name" value="PHD5_NSD"/>
    <property type="match status" value="1"/>
</dbReference>
<feature type="compositionally biased region" description="Polar residues" evidence="17">
    <location>
        <begin position="506"/>
        <end position="524"/>
    </location>
</feature>
<feature type="region of interest" description="Disordered" evidence="17">
    <location>
        <begin position="2562"/>
        <end position="2584"/>
    </location>
</feature>
<keyword evidence="6" id="KW-0808">Transferase</keyword>
<dbReference type="GO" id="GO:0005694">
    <property type="term" value="C:chromosome"/>
    <property type="evidence" value="ECO:0007669"/>
    <property type="project" value="UniProtKB-SubCell"/>
</dbReference>
<feature type="region of interest" description="Disordered" evidence="17">
    <location>
        <begin position="3700"/>
        <end position="3735"/>
    </location>
</feature>
<feature type="region of interest" description="Disordered" evidence="17">
    <location>
        <begin position="935"/>
        <end position="958"/>
    </location>
</feature>
<dbReference type="SMART" id="SM00570">
    <property type="entry name" value="AWS"/>
    <property type="match status" value="1"/>
</dbReference>
<evidence type="ECO:0000256" key="7">
    <source>
        <dbReference type="ARBA" id="ARBA00022691"/>
    </source>
</evidence>
<feature type="compositionally biased region" description="Polar residues" evidence="17">
    <location>
        <begin position="58"/>
        <end position="80"/>
    </location>
</feature>
<dbReference type="SMART" id="SM00317">
    <property type="entry name" value="SET"/>
    <property type="match status" value="1"/>
</dbReference>
<keyword evidence="10 16" id="KW-0863">Zinc-finger</keyword>
<evidence type="ECO:0000256" key="2">
    <source>
        <dbReference type="ARBA" id="ARBA00004286"/>
    </source>
</evidence>
<feature type="domain" description="PWWP" evidence="21">
    <location>
        <begin position="2200"/>
        <end position="2266"/>
    </location>
</feature>
<keyword evidence="11" id="KW-0862">Zinc</keyword>
<evidence type="ECO:0000256" key="4">
    <source>
        <dbReference type="ARBA" id="ARBA00022553"/>
    </source>
</evidence>
<evidence type="ECO:0000256" key="17">
    <source>
        <dbReference type="SAM" id="MobiDB-lite"/>
    </source>
</evidence>
<dbReference type="CDD" id="cd19173">
    <property type="entry name" value="SET_NSD"/>
    <property type="match status" value="1"/>
</dbReference>
<evidence type="ECO:0000256" key="12">
    <source>
        <dbReference type="ARBA" id="ARBA00022853"/>
    </source>
</evidence>
<feature type="region of interest" description="Disordered" evidence="17">
    <location>
        <begin position="2020"/>
        <end position="2049"/>
    </location>
</feature>
<feature type="compositionally biased region" description="Basic and acidic residues" evidence="17">
    <location>
        <begin position="2091"/>
        <end position="2104"/>
    </location>
</feature>
<feature type="compositionally biased region" description="Polar residues" evidence="17">
    <location>
        <begin position="1465"/>
        <end position="1484"/>
    </location>
</feature>
<dbReference type="SUPFAM" id="SSF63748">
    <property type="entry name" value="Tudor/PWWP/MBT"/>
    <property type="match status" value="2"/>
</dbReference>
<feature type="domain" description="AWS" evidence="23">
    <location>
        <begin position="2979"/>
        <end position="3029"/>
    </location>
</feature>
<dbReference type="InterPro" id="IPR001214">
    <property type="entry name" value="SET_dom"/>
</dbReference>
<sequence>MNRTYPSHVSVKKHQESPKTDQHLQNREEEITNKQTIGLISKFTRGKQSLSLQMFQEQQLPNSTTDSRQLEKSTSSNKNEYINGKTDPLAIHHVSVFSQTQKDFTSRSSKIKYKHVKTSSGFKSYSPKFSYSNGLLKSTVEVRDALANTSISHQPETCKLSNLPESKLTYGRKVHEQQNLYSLNETVQGRHDILDVPVENPLDVTMAEPPEFDVSIVNDHILDEDIRHLPLGITTNIKGVEADIEASEWCTTSEEFYPPAECTSVDSKENPNFVIDIKKVIKPVGNVKIVCGNRLTVADLSSHSIDESSMLFEDLEIEIMDTSYSVNNKSSVHVDEITILEDTNNSNDHDKISTSPLVSRKSTLRSSVSQLKKNDDTVSPISVDDLSILEKANYKKKSQQSALSIISEISSLSGIKRENDNSLLTSNSSSHRSSVLAPEKSASRTNQNETLEDMKQCYSVDITSTFETPTISPERSSLISTFGKKDTSLILTPSLTTRPTRKLRSSMRQNQDSQVFPQNHNETAVTLDHSSPNSSSQSQHFVSQSNNKKTLSPFEDKPLLQVSTLNKHIRKFTLRSGSSAMNKSGKLEVNVVNLCFSSDNYMNCSNTKEIVEPEGLPKQCTTSLPLDNSYLYQSPSTNIHTRKSTLRPRRSVIHQIGDEGKIVNIHCSYNGDSATSVILDNITSPNECTQLEALSTSCATSNCNMRSSLAVKDVSLSLIPSSNTNTRKSTLRSKCSAIYQSEAQEASHTGNDDKSLALNNTTCVKSTNEDIASGLLSTPCDSSLPLEDGMNPSNISNSTELDQEDNGMDDILFLTPRSYKKSRRSAQRSQRKNLEILDTKIVNIHSGDDSDTSLPFEDVMSSSNIGKGAELDQKDNGKGDLLFLPSGSNKNARKSTMRSQRNKNEDLDTKIVNTFSGGDIDVSLILENIMSPINSSKSRDLNQKDNGTRKSALRSQNNKNIHLDTKIVNMNSDDVTDTSLTLGDVISPRNINKNIELVLKGNGKEDYLLLTPSLSTSTRKSTLRSGRKHDEDLYKIVNARSGDDTDKSLTLEGTKTPNSSSQTTEPDQKDDKVDFLSVTPCSNTDTRKSTLRSQKNFNEYLGTKIVNTHSADDTDECLALEDNISKNIELNQKDNENVEGALNDSLTFPSDYNKSTRKSSMRSRSLEVRNSCNDNEPKNNDLSKIIITRSLSQIDHGNSSSKENILNSISEHKHSGALVIEKNDGKFQQSIKNKILKVVVVPMKNLTLDGRAHGKTIKHNIEPSSHLSDHRTTKNNLIELEPHNGIERNTQSNDVVQNCNSDSIVSQNQELVSLDKPFVQNDIPNVSANESLPRKANRKKTDDKSSFEFVSPRLQAKQLQQMGLITEDTSFAFYSAVDSVLAEIKVSQKQHKLNSQERTEYTEKTEEIIENGHKVDITEETKPVDVSTVSYATATRTENLMKSSNDQNDDEHEDTGITKNKKSRISFQSTSVGSRNSDASNTEQSLEELIVDRQQFCKDNGAVVTQNSGIHETTLDITASNKLTTSEIAAKSAQTSVGGILVHLSNERKDVEGLNVHCTSHISLADKLDELKCDTGNLNFGENMPPIQRRDRPRKLCEDTILKEQRAEESSLVVMDSFSRTKRKGSTRISIGSMENSIVSIKKNLSQVHSNIGVTENSKIKRGKGRPRKSKNSSLLKETIVSLAENTITVNKESKTYDAPLECRDIINETLEVIQRSASRNFSPETRITRSRSQELVEMHDPVPNSTNHYLLSPEYSIVHGENSFEHKLLQISESSSTSSKANTSVRLTEIQRKSVGDDQKTQQSESGMHTKRGGMTYSYELTSKSNANLDRLQTDSELDISAVVPVMNKTSTKVSPDSVELEKNNKQIGYHKERFDLDMDYDNKTKSIEKWVKDHVELVNAVSKSFEPNHYSETNFVTNHRIPKEKTQTRKESVPRRSLTRGRKLVAMLEDDNKESMTKETKIEDIRDNCHEAALQNTIPQNEEESDQIRRLARSNNSMLEQQTLLENKVQNDRKDFAEVSECTKSNPRIDEKSDQIRRSTRGSNSIEQQRLMEDYAQDANQNNKLENKQLVNRPENSHDTDTENNGNDAEAKSGDSLDETKTRSRMMGYRTTTSILLDREMSPEDTTEYTRRLSSASDDGQSGPEANGSNKIAPEQRRRPATSMRKKGKKCISASWSSRRSRSKSVCPSGSDMKSFKHGDLTWAQIGSYPYWPCMVRCAPNTTEVTKIYYIGRGIRTAYHVQFFGDQGRRAWINVTRLMPFNSSNDLKDMVERLAAEEGGYNMFYQPFMFKSRSKQVNKKLQVAADEAESMKSKTIEEKLKFFEDVINKQREGQSSCTKKVSSIKSAKSKRTSGDMECLPSMKIARVTEESTTKSRRTIKVGSTEESKQNEVLKAEGEEPDDDKKDIENTPKPAKLALMLPPLEELYSIEAQKTLFKRNNLFKGMSKDKVCHYCLEPGDVLRCSAKCNGIYHLECSRMVMYNKIGGKRQASLKCSPSMKSDGERSESGEADDSHVQIVTVQSSIYNTPPRKNFPPDFDSLSLAEQIDYKMKEVMRKFESKTTYANESSRSASASSEDNGSDEKVVIRHVAADSVIEEVVPKPKKAKNNVAVKLFSKLEEANENSDFKTPNNLLANRHVTADDVAFEALMADSKNFKCSFCLTDVEPNCFVCHERISSRGSEVRQKCSLYHCGRYFHPSCLKMWPQTQWSIIQLSKSKNVSDSFVCPQHVCHTCVSDDPRAATSRCSCDKIVKCMLCPRSYHSSNLCIPAGTKILSTSQIICPSHRKRANSLCINTTWCFLCSEGGNLICCETCPTSVHPECLPVNLTDDGKFICEDCESGRLPLYDEIVWVKLGHFRWWPAVILFPNEVPSNVNMVKHYTGDFVVRFFGTYNYYWVNRGRSFLFQDGDTGDGNNKIKKLDKEFKKAVEEATLAHKLKQEFKNTQQVESPSSQKPPPYIKIKVNKPVGNVRQLDLDLSNTTACNCDPNQENPCGPDSDCLNRLLMTECNPEVCPAGSRCRNQSFEKREYPPIAPYKTHARGWGLKTLMPIKKGQFVIEYVGEIIDTEEYQRRIQKMHEQKEENYYFLTIDNQRMLDAGPKGNLARFMNHCCQPNCETQKWTVKGETRVGLFATMDIPADTELTFNYNLECVGKEKKVCRCGAPNCSGFIGVKAKQDDLAKPVKVTKKKIYKKKRKLTEPVVSQPCFICNKKDNVFTCNNKICNKAYHLKCLKLDADNFDASRFICPWHSCDICSKRTIRCCVKCIRSYCPQHSDGKISHYSSVGFVCFKHDRMRYSRKDNINHATGQQSRSLSRNRKVNEAPLNLNKNMKRKKDKTNRTLLQHKGAFTDTSTTDTESDAPLSRRLKKIRPSIPMQTEATSGMPSSGYEEIDDIPLAQRLSSAISISKTPQPDTSKDEESNFEAVSEGAKNTTVDPAQSLREKQKYRNSEIETHLAATGSEIELCNVSETKATDETQTPSEESTVHIKDLPSSDSNTVASKTSTKEQSQDEVHDIENKQDIPKTKGQLKEYPINVEIDDSSEAAAYQHPTSIETENSNENDSTSKASQQDLNTEIKNSCEAVAVDDISERYVQRDDRAVTENHSELLKNSAPQSSKQGVDKSTSSIAKLAHMNDSTCNASPVQECCDKVESNLPNEASDDITSTSRPPVDNSESERTLDTLTEINGDLITEVDAELSSKLVSDNGLTDDSQDKGEKLEVKKRKRKSHRLNTRKKI</sequence>
<feature type="compositionally biased region" description="Basic and acidic residues" evidence="17">
    <location>
        <begin position="3503"/>
        <end position="3523"/>
    </location>
</feature>
<dbReference type="InterPro" id="IPR013083">
    <property type="entry name" value="Znf_RING/FYVE/PHD"/>
</dbReference>
<accession>A0A9P0MJ20</accession>
<keyword evidence="15" id="KW-0539">Nucleus</keyword>
<feature type="compositionally biased region" description="Polar residues" evidence="17">
    <location>
        <begin position="3469"/>
        <end position="3482"/>
    </location>
</feature>
<dbReference type="Pfam" id="PF00856">
    <property type="entry name" value="SET"/>
    <property type="match status" value="1"/>
</dbReference>
<dbReference type="Proteomes" id="UP001152888">
    <property type="component" value="Unassembled WGS sequence"/>
</dbReference>
<feature type="compositionally biased region" description="Polar residues" evidence="17">
    <location>
        <begin position="3303"/>
        <end position="3313"/>
    </location>
</feature>
<evidence type="ECO:0000256" key="15">
    <source>
        <dbReference type="ARBA" id="ARBA00023242"/>
    </source>
</evidence>
<feature type="region of interest" description="Disordered" evidence="17">
    <location>
        <begin position="3469"/>
        <end position="3572"/>
    </location>
</feature>
<feature type="region of interest" description="Disordered" evidence="17">
    <location>
        <begin position="1435"/>
        <end position="1484"/>
    </location>
</feature>
<feature type="region of interest" description="Disordered" evidence="17">
    <location>
        <begin position="1"/>
        <end position="29"/>
    </location>
</feature>
<feature type="compositionally biased region" description="Basic residues" evidence="17">
    <location>
        <begin position="3719"/>
        <end position="3735"/>
    </location>
</feature>
<dbReference type="InterPro" id="IPR000313">
    <property type="entry name" value="PWWP_dom"/>
</dbReference>
<dbReference type="Gene3D" id="2.170.270.10">
    <property type="entry name" value="SET domain"/>
    <property type="match status" value="1"/>
</dbReference>
<feature type="compositionally biased region" description="Basic and acidic residues" evidence="17">
    <location>
        <begin position="13"/>
        <end position="29"/>
    </location>
</feature>
<keyword evidence="14" id="KW-0804">Transcription</keyword>
<dbReference type="FunFam" id="2.30.30.140:FF:000099">
    <property type="entry name" value="Histone-lysine N-methyltransferase"/>
    <property type="match status" value="1"/>
</dbReference>
<evidence type="ECO:0000259" key="21">
    <source>
        <dbReference type="PROSITE" id="PS50812"/>
    </source>
</evidence>
<evidence type="ECO:0000259" key="20">
    <source>
        <dbReference type="PROSITE" id="PS50280"/>
    </source>
</evidence>
<dbReference type="InterPro" id="IPR019787">
    <property type="entry name" value="Znf_PHD-finger"/>
</dbReference>
<evidence type="ECO:0000259" key="22">
    <source>
        <dbReference type="PROSITE" id="PS50868"/>
    </source>
</evidence>
<dbReference type="PROSITE" id="PS01359">
    <property type="entry name" value="ZF_PHD_1"/>
    <property type="match status" value="1"/>
</dbReference>
<feature type="compositionally biased region" description="Basic and acidic residues" evidence="17">
    <location>
        <begin position="2029"/>
        <end position="2039"/>
    </location>
</feature>
<feature type="compositionally biased region" description="Polar residues" evidence="17">
    <location>
        <begin position="3652"/>
        <end position="3666"/>
    </location>
</feature>
<dbReference type="GO" id="GO:0016279">
    <property type="term" value="F:protein-lysine N-methyltransferase activity"/>
    <property type="evidence" value="ECO:0007669"/>
    <property type="project" value="UniProtKB-ARBA"/>
</dbReference>
<dbReference type="CDD" id="cd15567">
    <property type="entry name" value="PHD4_NSD"/>
    <property type="match status" value="1"/>
</dbReference>
<dbReference type="CDD" id="cd05838">
    <property type="entry name" value="PWWP_NSD_rpt2"/>
    <property type="match status" value="1"/>
</dbReference>
<dbReference type="PROSITE" id="PS51215">
    <property type="entry name" value="AWS"/>
    <property type="match status" value="1"/>
</dbReference>
<evidence type="ECO:0000259" key="18">
    <source>
        <dbReference type="PROSITE" id="PS50016"/>
    </source>
</evidence>
<feature type="region of interest" description="Disordered" evidence="17">
    <location>
        <begin position="2068"/>
        <end position="2193"/>
    </location>
</feature>
<evidence type="ECO:0000256" key="9">
    <source>
        <dbReference type="ARBA" id="ARBA00022737"/>
    </source>
</evidence>
<feature type="region of interest" description="Disordered" evidence="17">
    <location>
        <begin position="1149"/>
        <end position="1180"/>
    </location>
</feature>
<dbReference type="Gene3D" id="3.30.40.10">
    <property type="entry name" value="Zinc/RING finger domain, C3HC4 (zinc finger)"/>
    <property type="match status" value="3"/>
</dbReference>
<evidence type="ECO:0000259" key="23">
    <source>
        <dbReference type="PROSITE" id="PS51215"/>
    </source>
</evidence>
<feature type="domain" description="PHD-type" evidence="18">
    <location>
        <begin position="2797"/>
        <end position="2842"/>
    </location>
</feature>
<dbReference type="InterPro" id="IPR019786">
    <property type="entry name" value="Zinc_finger_PHD-type_CS"/>
</dbReference>
<evidence type="ECO:0000259" key="19">
    <source>
        <dbReference type="PROSITE" id="PS50089"/>
    </source>
</evidence>
<dbReference type="Gene3D" id="2.30.30.140">
    <property type="match status" value="2"/>
</dbReference>
<dbReference type="SMART" id="SM00293">
    <property type="entry name" value="PWWP"/>
    <property type="match status" value="2"/>
</dbReference>
<keyword evidence="7" id="KW-0949">S-adenosyl-L-methionine</keyword>
<keyword evidence="5" id="KW-0489">Methyltransferase</keyword>
<feature type="compositionally biased region" description="Low complexity" evidence="17">
    <location>
        <begin position="530"/>
        <end position="547"/>
    </location>
</feature>
<dbReference type="PROSITE" id="PS50016">
    <property type="entry name" value="ZF_PHD_2"/>
    <property type="match status" value="1"/>
</dbReference>
<feature type="compositionally biased region" description="Basic and acidic residues" evidence="17">
    <location>
        <begin position="869"/>
        <end position="878"/>
    </location>
</feature>
<comment type="subcellular location">
    <subcellularLocation>
        <location evidence="2">Chromosome</location>
    </subcellularLocation>
    <subcellularLocation>
        <location evidence="1">Nucleus</location>
    </subcellularLocation>
</comment>
<evidence type="ECO:0000313" key="24">
    <source>
        <dbReference type="EMBL" id="CAH2013014.1"/>
    </source>
</evidence>
<keyword evidence="9" id="KW-0677">Repeat</keyword>
<dbReference type="PROSITE" id="PS50280">
    <property type="entry name" value="SET"/>
    <property type="match status" value="1"/>
</dbReference>
<dbReference type="FunFam" id="2.170.270.10:FF:000002">
    <property type="entry name" value="Histone-lysine N-methyltransferase"/>
    <property type="match status" value="1"/>
</dbReference>
<feature type="region of interest" description="Disordered" evidence="17">
    <location>
        <begin position="3648"/>
        <end position="3683"/>
    </location>
</feature>
<dbReference type="InterPro" id="IPR046341">
    <property type="entry name" value="SET_dom_sf"/>
</dbReference>
<dbReference type="GO" id="GO:0140938">
    <property type="term" value="F:histone H3 methyltransferase activity"/>
    <property type="evidence" value="ECO:0007669"/>
    <property type="project" value="UniProtKB-ARBA"/>
</dbReference>
<dbReference type="InterPro" id="IPR041306">
    <property type="entry name" value="C5HCH"/>
</dbReference>
<keyword evidence="8" id="KW-0479">Metal-binding</keyword>
<feature type="compositionally biased region" description="Basic and acidic residues" evidence="17">
    <location>
        <begin position="1790"/>
        <end position="1801"/>
    </location>
</feature>
<evidence type="ECO:0000256" key="1">
    <source>
        <dbReference type="ARBA" id="ARBA00004123"/>
    </source>
</evidence>
<evidence type="ECO:0000256" key="10">
    <source>
        <dbReference type="ARBA" id="ARBA00022771"/>
    </source>
</evidence>
<dbReference type="PROSITE" id="PS50868">
    <property type="entry name" value="POST_SET"/>
    <property type="match status" value="1"/>
</dbReference>
<feature type="compositionally biased region" description="Polar residues" evidence="17">
    <location>
        <begin position="3374"/>
        <end position="3384"/>
    </location>
</feature>
<proteinExistence type="predicted"/>
<dbReference type="Pfam" id="PF22908">
    <property type="entry name" value="PHD_NSD"/>
    <property type="match status" value="1"/>
</dbReference>
<feature type="domain" description="Post-SET" evidence="22">
    <location>
        <begin position="3155"/>
        <end position="3171"/>
    </location>
</feature>
<feature type="compositionally biased region" description="Low complexity" evidence="17">
    <location>
        <begin position="2566"/>
        <end position="2579"/>
    </location>
</feature>
<feature type="region of interest" description="Disordered" evidence="17">
    <location>
        <begin position="2494"/>
        <end position="2515"/>
    </location>
</feature>
<evidence type="ECO:0000313" key="25">
    <source>
        <dbReference type="Proteomes" id="UP001152888"/>
    </source>
</evidence>
<feature type="compositionally biased region" description="Polar residues" evidence="17">
    <location>
        <begin position="3548"/>
        <end position="3572"/>
    </location>
</feature>
<reference evidence="24" key="1">
    <citation type="submission" date="2022-03" db="EMBL/GenBank/DDBJ databases">
        <authorList>
            <person name="Sayadi A."/>
        </authorList>
    </citation>
    <scope>NUCLEOTIDE SEQUENCE</scope>
</reference>
<dbReference type="CDD" id="cd20144">
    <property type="entry name" value="PWWP_NSD_rpt1"/>
    <property type="match status" value="1"/>
</dbReference>
<feature type="domain" description="RING-type" evidence="19">
    <location>
        <begin position="2670"/>
        <end position="2730"/>
    </location>
</feature>
<dbReference type="SMART" id="SM00249">
    <property type="entry name" value="PHD"/>
    <property type="match status" value="5"/>
</dbReference>
<dbReference type="InterPro" id="IPR001965">
    <property type="entry name" value="Znf_PHD"/>
</dbReference>
<dbReference type="PROSITE" id="PS50812">
    <property type="entry name" value="PWWP"/>
    <property type="match status" value="2"/>
</dbReference>
<evidence type="ECO:0000256" key="13">
    <source>
        <dbReference type="ARBA" id="ARBA00023015"/>
    </source>
</evidence>
<comment type="caution">
    <text evidence="24">The sequence shown here is derived from an EMBL/GenBank/DDBJ whole genome shotgun (WGS) entry which is preliminary data.</text>
</comment>
<feature type="region of interest" description="Disordered" evidence="17">
    <location>
        <begin position="3300"/>
        <end position="3389"/>
    </location>
</feature>
<dbReference type="InterPro" id="IPR003616">
    <property type="entry name" value="Post-SET_dom"/>
</dbReference>
<feature type="region of interest" description="Disordered" evidence="17">
    <location>
        <begin position="1774"/>
        <end position="1814"/>
    </location>
</feature>
<evidence type="ECO:0000256" key="16">
    <source>
        <dbReference type="PROSITE-ProRule" id="PRU00175"/>
    </source>
</evidence>
<gene>
    <name evidence="24" type="ORF">ACAOBT_LOCUS33156</name>
</gene>
<protein>
    <submittedName>
        <fullName evidence="24">Uncharacterized protein</fullName>
    </submittedName>
</protein>
<dbReference type="GO" id="GO:0005634">
    <property type="term" value="C:nucleus"/>
    <property type="evidence" value="ECO:0007669"/>
    <property type="project" value="UniProtKB-SubCell"/>
</dbReference>
<dbReference type="OrthoDB" id="422362at2759"/>